<evidence type="ECO:0000313" key="7">
    <source>
        <dbReference type="EMBL" id="ELK27998.1"/>
    </source>
</evidence>
<dbReference type="SMART" id="SM00805">
    <property type="entry name" value="AGTRAP"/>
    <property type="match status" value="1"/>
</dbReference>
<evidence type="ECO:0000256" key="1">
    <source>
        <dbReference type="ARBA" id="ARBA00004141"/>
    </source>
</evidence>
<proteinExistence type="predicted"/>
<dbReference type="PANTHER" id="PTHR16521">
    <property type="entry name" value="TYPE-1 ANGIOTENSIN II RECEPTOR-ASSOCIATED PROTEIN"/>
    <property type="match status" value="1"/>
</dbReference>
<dbReference type="Proteomes" id="UP000010556">
    <property type="component" value="Unassembled WGS sequence"/>
</dbReference>
<organism evidence="7 8">
    <name type="scientific">Myotis davidii</name>
    <name type="common">David's myotis</name>
    <dbReference type="NCBI Taxonomy" id="225400"/>
    <lineage>
        <taxon>Eukaryota</taxon>
        <taxon>Metazoa</taxon>
        <taxon>Chordata</taxon>
        <taxon>Craniata</taxon>
        <taxon>Vertebrata</taxon>
        <taxon>Euteleostomi</taxon>
        <taxon>Mammalia</taxon>
        <taxon>Eutheria</taxon>
        <taxon>Laurasiatheria</taxon>
        <taxon>Chiroptera</taxon>
        <taxon>Yangochiroptera</taxon>
        <taxon>Vespertilionidae</taxon>
        <taxon>Myotis</taxon>
    </lineage>
</organism>
<keyword evidence="3 6" id="KW-1133">Transmembrane helix</keyword>
<dbReference type="GO" id="GO:0038166">
    <property type="term" value="P:angiotensin-activated signaling pathway"/>
    <property type="evidence" value="ECO:0007669"/>
    <property type="project" value="InterPro"/>
</dbReference>
<feature type="transmembrane region" description="Helical" evidence="6">
    <location>
        <begin position="231"/>
        <end position="251"/>
    </location>
</feature>
<feature type="compositionally biased region" description="Pro residues" evidence="5">
    <location>
        <begin position="10"/>
        <end position="27"/>
    </location>
</feature>
<dbReference type="eggNOG" id="ENOG502S36M">
    <property type="taxonomic scope" value="Eukaryota"/>
</dbReference>
<keyword evidence="4 6" id="KW-0472">Membrane</keyword>
<accession>L5LR93</accession>
<dbReference type="InterPro" id="IPR009436">
    <property type="entry name" value="AGTRAP"/>
</dbReference>
<name>L5LR93_MYODS</name>
<feature type="region of interest" description="Disordered" evidence="5">
    <location>
        <begin position="54"/>
        <end position="89"/>
    </location>
</feature>
<evidence type="ECO:0000256" key="6">
    <source>
        <dbReference type="SAM" id="Phobius"/>
    </source>
</evidence>
<evidence type="ECO:0000256" key="5">
    <source>
        <dbReference type="SAM" id="MobiDB-lite"/>
    </source>
</evidence>
<evidence type="ECO:0000256" key="3">
    <source>
        <dbReference type="ARBA" id="ARBA00022989"/>
    </source>
</evidence>
<feature type="region of interest" description="Disordered" evidence="5">
    <location>
        <begin position="1"/>
        <end position="31"/>
    </location>
</feature>
<dbReference type="Pfam" id="PF06396">
    <property type="entry name" value="AGTRAP"/>
    <property type="match status" value="1"/>
</dbReference>
<reference evidence="8" key="1">
    <citation type="journal article" date="2013" name="Science">
        <title>Comparative analysis of bat genomes provides insight into the evolution of flight and immunity.</title>
        <authorList>
            <person name="Zhang G."/>
            <person name="Cowled C."/>
            <person name="Shi Z."/>
            <person name="Huang Z."/>
            <person name="Bishop-Lilly K.A."/>
            <person name="Fang X."/>
            <person name="Wynne J.W."/>
            <person name="Xiong Z."/>
            <person name="Baker M.L."/>
            <person name="Zhao W."/>
            <person name="Tachedjian M."/>
            <person name="Zhu Y."/>
            <person name="Zhou P."/>
            <person name="Jiang X."/>
            <person name="Ng J."/>
            <person name="Yang L."/>
            <person name="Wu L."/>
            <person name="Xiao J."/>
            <person name="Feng Y."/>
            <person name="Chen Y."/>
            <person name="Sun X."/>
            <person name="Zhang Y."/>
            <person name="Marsh G.A."/>
            <person name="Crameri G."/>
            <person name="Broder C.C."/>
            <person name="Frey K.G."/>
            <person name="Wang L.F."/>
            <person name="Wang J."/>
        </authorList>
    </citation>
    <scope>NUCLEOTIDE SEQUENCE [LARGE SCALE GENOMIC DNA]</scope>
</reference>
<sequence length="308" mass="32694">MESTLQGPQGPCPPAPSCTPTPAPHGTPAPESQEISLFERLATTLAIPVKVSSIPGQIPASPKEPPAFGSRKRGTGSAAPREWGGVRGQCPPPGLAWPSSSSTSSLAMADICVGLFGARQWPPGFSGSTGFPTPCSPWWSHLQISPLPLFVPQLIILVHWLLTTWGCLMFGGPYAWANFTALALGVWAVAQKDSIDAISMFLGGLVVTILLDIIHISIFYPRAGLLDVGRFGAGMAILSLLLKPFSCFMLYNMYLQRGGEAPFGSRGDHYPGFGSTSQRSAYQTIDSPEAPTDFYAGAENKGHTSQGY</sequence>
<dbReference type="EMBL" id="KB109639">
    <property type="protein sequence ID" value="ELK27998.1"/>
    <property type="molecule type" value="Genomic_DNA"/>
</dbReference>
<keyword evidence="2 6" id="KW-0812">Transmembrane</keyword>
<dbReference type="AlphaFoldDB" id="L5LR93"/>
<gene>
    <name evidence="7" type="ORF">MDA_GLEAN10024369</name>
</gene>
<evidence type="ECO:0000256" key="4">
    <source>
        <dbReference type="ARBA" id="ARBA00023136"/>
    </source>
</evidence>
<dbReference type="PANTHER" id="PTHR16521:SF3">
    <property type="entry name" value="TYPE-1 ANGIOTENSIN II RECEPTOR-ASSOCIATED PROTEIN"/>
    <property type="match status" value="1"/>
</dbReference>
<dbReference type="GO" id="GO:0008217">
    <property type="term" value="P:regulation of blood pressure"/>
    <property type="evidence" value="ECO:0007669"/>
    <property type="project" value="TreeGrafter"/>
</dbReference>
<protein>
    <submittedName>
        <fullName evidence="7">Type-1 angiotensin II receptor-associated protein</fullName>
    </submittedName>
</protein>
<evidence type="ECO:0000313" key="8">
    <source>
        <dbReference type="Proteomes" id="UP000010556"/>
    </source>
</evidence>
<dbReference type="GO" id="GO:0005886">
    <property type="term" value="C:plasma membrane"/>
    <property type="evidence" value="ECO:0007669"/>
    <property type="project" value="TreeGrafter"/>
</dbReference>
<keyword evidence="7" id="KW-0675">Receptor</keyword>
<keyword evidence="8" id="KW-1185">Reference proteome</keyword>
<comment type="subcellular location">
    <subcellularLocation>
        <location evidence="1">Membrane</location>
        <topology evidence="1">Multi-pass membrane protein</topology>
    </subcellularLocation>
</comment>
<evidence type="ECO:0000256" key="2">
    <source>
        <dbReference type="ARBA" id="ARBA00022692"/>
    </source>
</evidence>
<feature type="transmembrane region" description="Helical" evidence="6">
    <location>
        <begin position="197"/>
        <end position="219"/>
    </location>
</feature>